<dbReference type="InterPro" id="IPR000836">
    <property type="entry name" value="PRTase_dom"/>
</dbReference>
<keyword evidence="1" id="KW-0328">Glycosyltransferase</keyword>
<dbReference type="RefSeq" id="WP_184533910.1">
    <property type="nucleotide sequence ID" value="NZ_JACHJW010000001.1"/>
</dbReference>
<dbReference type="Gene3D" id="3.40.50.2020">
    <property type="match status" value="1"/>
</dbReference>
<dbReference type="EMBL" id="JACHJW010000001">
    <property type="protein sequence ID" value="MBB4957716.1"/>
    <property type="molecule type" value="Genomic_DNA"/>
</dbReference>
<reference evidence="1 2" key="1">
    <citation type="submission" date="2020-08" db="EMBL/GenBank/DDBJ databases">
        <title>Sequencing the genomes of 1000 actinobacteria strains.</title>
        <authorList>
            <person name="Klenk H.-P."/>
        </authorList>
    </citation>
    <scope>NUCLEOTIDE SEQUENCE [LARGE SCALE GENOMIC DNA]</scope>
    <source>
        <strain evidence="1 2">DSM 45886</strain>
    </source>
</reference>
<comment type="caution">
    <text evidence="1">The sequence shown here is derived from an EMBL/GenBank/DDBJ whole genome shotgun (WGS) entry which is preliminary data.</text>
</comment>
<dbReference type="SUPFAM" id="SSF53271">
    <property type="entry name" value="PRTase-like"/>
    <property type="match status" value="1"/>
</dbReference>
<keyword evidence="2" id="KW-1185">Reference proteome</keyword>
<dbReference type="GO" id="GO:0016757">
    <property type="term" value="F:glycosyltransferase activity"/>
    <property type="evidence" value="ECO:0007669"/>
    <property type="project" value="UniProtKB-KW"/>
</dbReference>
<gene>
    <name evidence="1" type="ORF">FHR38_001449</name>
</gene>
<dbReference type="CDD" id="cd06223">
    <property type="entry name" value="PRTases_typeI"/>
    <property type="match status" value="1"/>
</dbReference>
<dbReference type="AlphaFoldDB" id="A0A7W7SNJ4"/>
<keyword evidence="1" id="KW-0808">Transferase</keyword>
<sequence>MRLEQTGRDGFYRVRSAAPLRLFVSSSPAGRRLLCDPTLVGTAFQATLRQACERAVTDLLQAEPSVTEALVDVLPDVLYILRGGLNFGLHEVVEQVLGRPCRVSFMSSRREVRDGRAVVTGDEYRQIDLGGASVLFVGDIAATGQTITNALTVLGGQGGDGAFASHVVIVTIGTRAAAERISTLLGESTGAPRGLVTMVALEGLFGVYQQEYDLALHLDQTDFIPRGGLISPEFRAASARDPVHLLERCVIYDGGLRGFAPGAHLRHLLDYWEMLCAAFAENHDLIGRHLAGKNDHLPSGVDLIEVDDELVSRLDYGSILGRCYAHRDRIRRAYDRLTGSRA</sequence>
<protein>
    <submittedName>
        <fullName evidence="1">Hypoxanthine-guanine phosphoribosyltransferase</fullName>
    </submittedName>
</protein>
<dbReference type="InterPro" id="IPR029057">
    <property type="entry name" value="PRTase-like"/>
</dbReference>
<accession>A0A7W7SNJ4</accession>
<proteinExistence type="predicted"/>
<organism evidence="1 2">
    <name type="scientific">Micromonospora polyrhachis</name>
    <dbReference type="NCBI Taxonomy" id="1282883"/>
    <lineage>
        <taxon>Bacteria</taxon>
        <taxon>Bacillati</taxon>
        <taxon>Actinomycetota</taxon>
        <taxon>Actinomycetes</taxon>
        <taxon>Micromonosporales</taxon>
        <taxon>Micromonosporaceae</taxon>
        <taxon>Micromonospora</taxon>
    </lineage>
</organism>
<evidence type="ECO:0000313" key="2">
    <source>
        <dbReference type="Proteomes" id="UP000578819"/>
    </source>
</evidence>
<dbReference type="Proteomes" id="UP000578819">
    <property type="component" value="Unassembled WGS sequence"/>
</dbReference>
<name>A0A7W7SNJ4_9ACTN</name>
<evidence type="ECO:0000313" key="1">
    <source>
        <dbReference type="EMBL" id="MBB4957716.1"/>
    </source>
</evidence>